<gene>
    <name evidence="7" type="ORF">ATK74_1000</name>
</gene>
<comment type="subcellular location">
    <subcellularLocation>
        <location evidence="1">Cell membrane</location>
        <topology evidence="1">Peripheral membrane protein</topology>
    </subcellularLocation>
</comment>
<dbReference type="Pfam" id="PF00005">
    <property type="entry name" value="ABC_tran"/>
    <property type="match status" value="1"/>
</dbReference>
<keyword evidence="3" id="KW-0547">Nucleotide-binding</keyword>
<dbReference type="EMBL" id="PDJC01000001">
    <property type="protein sequence ID" value="PFG16462.1"/>
    <property type="molecule type" value="Genomic_DNA"/>
</dbReference>
<protein>
    <submittedName>
        <fullName evidence="7">ABC-2 type transport system ATP-binding protein</fullName>
    </submittedName>
</protein>
<dbReference type="Proteomes" id="UP000226079">
    <property type="component" value="Unassembled WGS sequence"/>
</dbReference>
<dbReference type="OrthoDB" id="9804819at2"/>
<dbReference type="PANTHER" id="PTHR42711">
    <property type="entry name" value="ABC TRANSPORTER ATP-BINDING PROTEIN"/>
    <property type="match status" value="1"/>
</dbReference>
<evidence type="ECO:0000256" key="1">
    <source>
        <dbReference type="ARBA" id="ARBA00004202"/>
    </source>
</evidence>
<dbReference type="InterPro" id="IPR050763">
    <property type="entry name" value="ABC_transporter_ATP-binding"/>
</dbReference>
<evidence type="ECO:0000256" key="5">
    <source>
        <dbReference type="ARBA" id="ARBA00023251"/>
    </source>
</evidence>
<organism evidence="7 8">
    <name type="scientific">Propionicimonas paludicola</name>
    <dbReference type="NCBI Taxonomy" id="185243"/>
    <lineage>
        <taxon>Bacteria</taxon>
        <taxon>Bacillati</taxon>
        <taxon>Actinomycetota</taxon>
        <taxon>Actinomycetes</taxon>
        <taxon>Propionibacteriales</taxon>
        <taxon>Nocardioidaceae</taxon>
        <taxon>Propionicimonas</taxon>
    </lineage>
</organism>
<dbReference type="InterPro" id="IPR003593">
    <property type="entry name" value="AAA+_ATPase"/>
</dbReference>
<reference evidence="7 8" key="1">
    <citation type="submission" date="2017-10" db="EMBL/GenBank/DDBJ databases">
        <title>Sequencing the genomes of 1000 actinobacteria strains.</title>
        <authorList>
            <person name="Klenk H.-P."/>
        </authorList>
    </citation>
    <scope>NUCLEOTIDE SEQUENCE [LARGE SCALE GENOMIC DNA]</scope>
    <source>
        <strain evidence="7 8">DSM 15597</strain>
    </source>
</reference>
<dbReference type="GO" id="GO:0046677">
    <property type="term" value="P:response to antibiotic"/>
    <property type="evidence" value="ECO:0007669"/>
    <property type="project" value="UniProtKB-KW"/>
</dbReference>
<dbReference type="Gene3D" id="3.40.50.300">
    <property type="entry name" value="P-loop containing nucleotide triphosphate hydrolases"/>
    <property type="match status" value="1"/>
</dbReference>
<dbReference type="InterPro" id="IPR027417">
    <property type="entry name" value="P-loop_NTPase"/>
</dbReference>
<evidence type="ECO:0000256" key="3">
    <source>
        <dbReference type="ARBA" id="ARBA00022741"/>
    </source>
</evidence>
<dbReference type="PROSITE" id="PS50893">
    <property type="entry name" value="ABC_TRANSPORTER_2"/>
    <property type="match status" value="1"/>
</dbReference>
<feature type="domain" description="ABC transporter" evidence="6">
    <location>
        <begin position="2"/>
        <end position="235"/>
    </location>
</feature>
<accession>A0A2A9CS70</accession>
<proteinExistence type="predicted"/>
<dbReference type="SUPFAM" id="SSF52540">
    <property type="entry name" value="P-loop containing nucleoside triphosphate hydrolases"/>
    <property type="match status" value="1"/>
</dbReference>
<dbReference type="PROSITE" id="PS00211">
    <property type="entry name" value="ABC_TRANSPORTER_1"/>
    <property type="match status" value="1"/>
</dbReference>
<evidence type="ECO:0000313" key="7">
    <source>
        <dbReference type="EMBL" id="PFG16462.1"/>
    </source>
</evidence>
<dbReference type="GO" id="GO:0016887">
    <property type="term" value="F:ATP hydrolysis activity"/>
    <property type="evidence" value="ECO:0007669"/>
    <property type="project" value="InterPro"/>
</dbReference>
<dbReference type="PANTHER" id="PTHR42711:SF18">
    <property type="entry name" value="ABC TRANSPORTER, ATP-BINDING PROTEIN"/>
    <property type="match status" value="1"/>
</dbReference>
<dbReference type="InterPro" id="IPR003439">
    <property type="entry name" value="ABC_transporter-like_ATP-bd"/>
</dbReference>
<evidence type="ECO:0000256" key="4">
    <source>
        <dbReference type="ARBA" id="ARBA00022840"/>
    </source>
</evidence>
<sequence>MIAAEGLTKVFGGREQEFLAVDALDLEVDEGEVFGFLGPNGAGKTTTVRMLATLVGASSGRAWVNGIQIGAGRDAEIRARIGILTESPGLYERLSAEHNLRIFAELYGCADPAGQVEKYLRLLGLWERRDDPAGTFSKGMKQKLAIARALVHEPAVVFLDEPTSGLDPEASKNVCDFVETLRGQGRTIFLCTHNLDEAERLCDRVGVFQQRLIAVDSPDALRRQLFGRQTVVQLAPDSPVLDPQRLAELLPGIEPATVVAGDEQNGVQLIFTVRQPHAENPEIVRALVGCGARIEAVTEVHHSLEDVYLSLIRDGAAQEGVR</sequence>
<dbReference type="SMART" id="SM00382">
    <property type="entry name" value="AAA"/>
    <property type="match status" value="1"/>
</dbReference>
<evidence type="ECO:0000256" key="2">
    <source>
        <dbReference type="ARBA" id="ARBA00022448"/>
    </source>
</evidence>
<comment type="caution">
    <text evidence="7">The sequence shown here is derived from an EMBL/GenBank/DDBJ whole genome shotgun (WGS) entry which is preliminary data.</text>
</comment>
<keyword evidence="8" id="KW-1185">Reference proteome</keyword>
<dbReference type="GO" id="GO:0005524">
    <property type="term" value="F:ATP binding"/>
    <property type="evidence" value="ECO:0007669"/>
    <property type="project" value="UniProtKB-KW"/>
</dbReference>
<dbReference type="GO" id="GO:0005886">
    <property type="term" value="C:plasma membrane"/>
    <property type="evidence" value="ECO:0007669"/>
    <property type="project" value="UniProtKB-SubCell"/>
</dbReference>
<keyword evidence="5" id="KW-0046">Antibiotic resistance</keyword>
<name>A0A2A9CS70_9ACTN</name>
<dbReference type="InterPro" id="IPR017871">
    <property type="entry name" value="ABC_transporter-like_CS"/>
</dbReference>
<evidence type="ECO:0000313" key="8">
    <source>
        <dbReference type="Proteomes" id="UP000226079"/>
    </source>
</evidence>
<keyword evidence="4 7" id="KW-0067">ATP-binding</keyword>
<dbReference type="AlphaFoldDB" id="A0A2A9CS70"/>
<keyword evidence="2" id="KW-0813">Transport</keyword>
<evidence type="ECO:0000259" key="6">
    <source>
        <dbReference type="PROSITE" id="PS50893"/>
    </source>
</evidence>
<dbReference type="RefSeq" id="WP_098459999.1">
    <property type="nucleotide sequence ID" value="NZ_PDJC01000001.1"/>
</dbReference>